<dbReference type="Gene3D" id="3.10.110.10">
    <property type="entry name" value="Ubiquitin Conjugating Enzyme"/>
    <property type="match status" value="1"/>
</dbReference>
<dbReference type="AlphaFoldDB" id="W7IB00"/>
<feature type="region of interest" description="Disordered" evidence="2">
    <location>
        <begin position="970"/>
        <end position="1050"/>
    </location>
</feature>
<dbReference type="InterPro" id="IPR016135">
    <property type="entry name" value="UBQ-conjugating_enzyme/RWD"/>
</dbReference>
<keyword evidence="1" id="KW-0833">Ubl conjugation pathway</keyword>
<evidence type="ECO:0000256" key="2">
    <source>
        <dbReference type="SAM" id="MobiDB-lite"/>
    </source>
</evidence>
<dbReference type="PROSITE" id="PS50127">
    <property type="entry name" value="UBC_2"/>
    <property type="match status" value="1"/>
</dbReference>
<feature type="compositionally biased region" description="Polar residues" evidence="2">
    <location>
        <begin position="1026"/>
        <end position="1050"/>
    </location>
</feature>
<proteinExistence type="predicted"/>
<reference evidence="4 5" key="1">
    <citation type="submission" date="2013-05" db="EMBL/GenBank/DDBJ databases">
        <title>Drechslerella stenobrocha genome reveals carnivorous origination and mechanical trapping mechanism of predatory fungi.</title>
        <authorList>
            <person name="Liu X."/>
            <person name="Zhang W."/>
            <person name="Liu K."/>
        </authorList>
    </citation>
    <scope>NUCLEOTIDE SEQUENCE [LARGE SCALE GENOMIC DNA]</scope>
    <source>
        <strain evidence="4 5">248</strain>
    </source>
</reference>
<dbReference type="Gene3D" id="3.40.50.410">
    <property type="entry name" value="von Willebrand factor, type A domain"/>
    <property type="match status" value="1"/>
</dbReference>
<name>W7IB00_9PEZI</name>
<organism evidence="4 5">
    <name type="scientific">Drechslerella stenobrocha 248</name>
    <dbReference type="NCBI Taxonomy" id="1043628"/>
    <lineage>
        <taxon>Eukaryota</taxon>
        <taxon>Fungi</taxon>
        <taxon>Dikarya</taxon>
        <taxon>Ascomycota</taxon>
        <taxon>Pezizomycotina</taxon>
        <taxon>Orbiliomycetes</taxon>
        <taxon>Orbiliales</taxon>
        <taxon>Orbiliaceae</taxon>
        <taxon>Drechslerella</taxon>
    </lineage>
</organism>
<dbReference type="Proteomes" id="UP000024837">
    <property type="component" value="Unassembled WGS sequence"/>
</dbReference>
<evidence type="ECO:0000313" key="5">
    <source>
        <dbReference type="Proteomes" id="UP000024837"/>
    </source>
</evidence>
<dbReference type="PANTHER" id="PTHR24067">
    <property type="entry name" value="UBIQUITIN-CONJUGATING ENZYME E2"/>
    <property type="match status" value="1"/>
</dbReference>
<feature type="compositionally biased region" description="Polar residues" evidence="2">
    <location>
        <begin position="15"/>
        <end position="45"/>
    </location>
</feature>
<keyword evidence="5" id="KW-1185">Reference proteome</keyword>
<dbReference type="InterPro" id="IPR050113">
    <property type="entry name" value="Ub_conjugating_enzyme"/>
</dbReference>
<evidence type="ECO:0000313" key="4">
    <source>
        <dbReference type="EMBL" id="EWC46245.1"/>
    </source>
</evidence>
<dbReference type="InterPro" id="IPR036465">
    <property type="entry name" value="vWFA_dom_sf"/>
</dbReference>
<feature type="compositionally biased region" description="Low complexity" evidence="2">
    <location>
        <begin position="977"/>
        <end position="991"/>
    </location>
</feature>
<dbReference type="EMBL" id="KI966419">
    <property type="protein sequence ID" value="EWC46245.1"/>
    <property type="molecule type" value="Genomic_DNA"/>
</dbReference>
<sequence length="1096" mass="120474">MRTSRHRSGLIRAAPNSSAASQQTASRLGSSQATPTPGAARQSSSPTGSIYIRFITPEDALVPKLSGIPALKDPISLSTTVLALKGFVKAKVFGQAQNAPYTVDLHLPAHPILSTEHLNHTLYDYGLVGTERAPLDLFVVLRYTGVIGIAPGHFGEDVKSTSNCSAWHPVEGTTKAGISAFCASLEIIKRKVTDGATQRRFLTALWQTTHFLPAVYAMSSLFDSRTLTAEEKAALAQTFQALCMKSVPDWATGGKPQNVLEGSRQLLGWLLDQVTALKRGGSGMESWTRKAIIKRATAGGPSGRRGRPATPENDIVSLKLQNGESVNVTVEFLDKSSQTYPDTRQLVLSFRDNYSFDGTSYLVLPKDAGKMLDHRILHHPTPDGFFEQIINTTNLPTLCTVAPLSLSGSRPPVLTLNDKGLISVFEFGGECATEWARIWNPVTGVQLLLSNDQGQALAKTLKGVIQTRKLTGAWPLDGWDIGCLNASTVDTRKPKEVVMICIDCSSSMFCPAYGNEDVGLMSHERLNRMTAAKILFKNYSATASNYKLPVWFGVMRFDDYATTMQEPTPLLEEVEPMIEKLYPANMTSMWDCIYQAGEQLIDFREDNPDTKLRIIVLTDGMDNTSTRTDMETYSLLWENDIVLDAIVIGCGCDYESLFKICRVTGGYAMKPTSTSEIIQIAEMETMVDQTFRPPIQRHPFLPMFDAIEPLEPFTVNAFDFPETRNHSHQDDEFMSLANAHKVFCKNKQFLEDRGAIRAVADVVKNRRMLIEIKDMAENPHPDMDVYISESEMSFWKIVIQGPEGTSYENGTFVMFLDMIDDFPRQAPQARFITPIIHPNVNKHGRVCHGILDQDWKAETRVRDILCCIYGLLMVPEHNEPVDAIATLKYWTQDEDLYSAEIAQHIKKFASTSRKDWAHRIVPDLDAIPGVTPVKTTSVINKHPVIVAADTGSSSTPPAVAFNRRPIRLAQPPFETGPSPSEATASTSSVVEQVVKQASATGAKGGRKKRKGPNRPGSVVRPAALQLPTSPTLSAMSSGIMTPVSNSSSTLYTPRSVSMPMGMGTSFPARPAGRVGPEPGEWVSVPLKLPVFGKRGQ</sequence>
<dbReference type="InterPro" id="IPR000608">
    <property type="entry name" value="UBC"/>
</dbReference>
<dbReference type="SUPFAM" id="SSF53300">
    <property type="entry name" value="vWA-like"/>
    <property type="match status" value="1"/>
</dbReference>
<dbReference type="SMART" id="SM00212">
    <property type="entry name" value="UBCc"/>
    <property type="match status" value="1"/>
</dbReference>
<dbReference type="Pfam" id="PF00179">
    <property type="entry name" value="UQ_con"/>
    <property type="match status" value="1"/>
</dbReference>
<evidence type="ECO:0000256" key="1">
    <source>
        <dbReference type="ARBA" id="ARBA00022786"/>
    </source>
</evidence>
<dbReference type="OrthoDB" id="10069349at2759"/>
<dbReference type="CDD" id="cd00198">
    <property type="entry name" value="vWFA"/>
    <property type="match status" value="1"/>
</dbReference>
<dbReference type="HOGENOM" id="CLU_283850_0_0_1"/>
<accession>W7IB00</accession>
<feature type="domain" description="UBC core" evidence="3">
    <location>
        <begin position="763"/>
        <end position="910"/>
    </location>
</feature>
<feature type="region of interest" description="Disordered" evidence="2">
    <location>
        <begin position="1"/>
        <end position="45"/>
    </location>
</feature>
<gene>
    <name evidence="4" type="ORF">DRE_04416</name>
</gene>
<evidence type="ECO:0000259" key="3">
    <source>
        <dbReference type="PROSITE" id="PS50127"/>
    </source>
</evidence>
<dbReference type="SUPFAM" id="SSF54495">
    <property type="entry name" value="UBC-like"/>
    <property type="match status" value="1"/>
</dbReference>
<protein>
    <recommendedName>
        <fullName evidence="3">UBC core domain-containing protein</fullName>
    </recommendedName>
</protein>